<accession>A0A7H8XEA5</accession>
<protein>
    <submittedName>
        <fullName evidence="1">DUF4411 family protein</fullName>
    </submittedName>
</protein>
<proteinExistence type="predicted"/>
<dbReference type="InterPro" id="IPR016541">
    <property type="entry name" value="UCP008505"/>
</dbReference>
<evidence type="ECO:0000313" key="2">
    <source>
        <dbReference type="Proteomes" id="UP000509335"/>
    </source>
</evidence>
<name>A0A7H8XEA5_9ACTN</name>
<dbReference type="Pfam" id="PF14367">
    <property type="entry name" value="DUF4411"/>
    <property type="match status" value="1"/>
</dbReference>
<dbReference type="KEGG" id="mcab:HXZ27_02160"/>
<dbReference type="SUPFAM" id="SSF88723">
    <property type="entry name" value="PIN domain-like"/>
    <property type="match status" value="1"/>
</dbReference>
<gene>
    <name evidence="1" type="ORF">HXZ27_02160</name>
</gene>
<sequence length="157" mass="18086">MPVTYSIDTSSIIEAWHRRYPQDVFPGLWHGIDELISLGRLQASEEVRQELKKKDDELYAWAKERPQLFCEADLDNQLAVRSILQAHPRLVNTQKGRSQADPFVIALARVRRCTVVTNEIALGSLERPRIPDVCQALGISCIDFLGLIRTERWSFRR</sequence>
<evidence type="ECO:0000313" key="1">
    <source>
        <dbReference type="EMBL" id="QLD23185.1"/>
    </source>
</evidence>
<dbReference type="InterPro" id="IPR029060">
    <property type="entry name" value="PIN-like_dom_sf"/>
</dbReference>
<dbReference type="PIRSF" id="PIRSF008505">
    <property type="entry name" value="UCP008505"/>
    <property type="match status" value="1"/>
</dbReference>
<reference evidence="1 2" key="1">
    <citation type="submission" date="2020-07" db="EMBL/GenBank/DDBJ databases">
        <title>A bifunctional nitrone conjugated secondary metabolite targeting the ribosome.</title>
        <authorList>
            <person name="Limbrick E.M."/>
            <person name="Graf M."/>
            <person name="Derewacz D.K."/>
            <person name="Nguyen F."/>
            <person name="Spraggins J.M."/>
            <person name="Wieland M."/>
            <person name="Ynigez-Gutierrez A.E."/>
            <person name="Reisman B.J."/>
            <person name="Zinshteyn B."/>
            <person name="McCulloch K."/>
            <person name="Iverson T.M."/>
            <person name="Green R."/>
            <person name="Wilson D.N."/>
            <person name="Bachmann B.O."/>
        </authorList>
    </citation>
    <scope>NUCLEOTIDE SEQUENCE [LARGE SCALE GENOMIC DNA]</scope>
    <source>
        <strain evidence="2">aurantiaca</strain>
    </source>
</reference>
<organism evidence="1 2">
    <name type="scientific">Micromonospora carbonacea</name>
    <dbReference type="NCBI Taxonomy" id="47853"/>
    <lineage>
        <taxon>Bacteria</taxon>
        <taxon>Bacillati</taxon>
        <taxon>Actinomycetota</taxon>
        <taxon>Actinomycetes</taxon>
        <taxon>Micromonosporales</taxon>
        <taxon>Micromonosporaceae</taxon>
        <taxon>Micromonospora</taxon>
    </lineage>
</organism>
<dbReference type="Proteomes" id="UP000509335">
    <property type="component" value="Chromosome"/>
</dbReference>
<dbReference type="AlphaFoldDB" id="A0A7H8XEA5"/>
<dbReference type="EMBL" id="CP058322">
    <property type="protein sequence ID" value="QLD23185.1"/>
    <property type="molecule type" value="Genomic_DNA"/>
</dbReference>